<dbReference type="eggNOG" id="COG0446">
    <property type="taxonomic scope" value="Bacteria"/>
</dbReference>
<dbReference type="InterPro" id="IPR036188">
    <property type="entry name" value="FAD/NAD-bd_sf"/>
</dbReference>
<dbReference type="InterPro" id="IPR006311">
    <property type="entry name" value="TAT_signal"/>
</dbReference>
<dbReference type="STRING" id="416169.RHOFW104T7_15660"/>
<dbReference type="GO" id="GO:0050660">
    <property type="term" value="F:flavin adenine dinucleotide binding"/>
    <property type="evidence" value="ECO:0007669"/>
    <property type="project" value="InterPro"/>
</dbReference>
<feature type="domain" description="Sulfide dehydrogenase [flavocytochrome c] flavoprotein chain central" evidence="4">
    <location>
        <begin position="210"/>
        <end position="305"/>
    </location>
</feature>
<evidence type="ECO:0000313" key="6">
    <source>
        <dbReference type="Proteomes" id="UP000076131"/>
    </source>
</evidence>
<gene>
    <name evidence="5" type="ORF">RHOFW104T7_15660</name>
</gene>
<evidence type="ECO:0000259" key="4">
    <source>
        <dbReference type="Pfam" id="PF21706"/>
    </source>
</evidence>
<dbReference type="EMBL" id="LVJS01000050">
    <property type="protein sequence ID" value="KZC23135.1"/>
    <property type="molecule type" value="Genomic_DNA"/>
</dbReference>
<comment type="caution">
    <text evidence="5">The sequence shown here is derived from an EMBL/GenBank/DDBJ whole genome shotgun (WGS) entry which is preliminary data.</text>
</comment>
<dbReference type="Proteomes" id="UP000076131">
    <property type="component" value="Unassembled WGS sequence"/>
</dbReference>
<protein>
    <submittedName>
        <fullName evidence="5">Sulfur oxidation protein, flavocytochrome C</fullName>
    </submittedName>
</protein>
<dbReference type="InterPro" id="IPR052541">
    <property type="entry name" value="SQRD"/>
</dbReference>
<evidence type="ECO:0000259" key="3">
    <source>
        <dbReference type="Pfam" id="PF09242"/>
    </source>
</evidence>
<dbReference type="PANTHER" id="PTHR43755:SF1">
    <property type="entry name" value="FAD-DEPENDENT PYRIDINE NUCLEOTIDE-DISULPHIDE OXIDOREDUCTASE"/>
    <property type="match status" value="1"/>
</dbReference>
<feature type="domain" description="Flavocytochrome c sulphide dehydrogenase flavin-binding" evidence="3">
    <location>
        <begin position="396"/>
        <end position="457"/>
    </location>
</feature>
<dbReference type="PROSITE" id="PS51318">
    <property type="entry name" value="TAT"/>
    <property type="match status" value="1"/>
</dbReference>
<dbReference type="Pfam" id="PF09242">
    <property type="entry name" value="FCSD-flav_bind"/>
    <property type="match status" value="1"/>
</dbReference>
<dbReference type="InterPro" id="IPR023753">
    <property type="entry name" value="FAD/NAD-binding_dom"/>
</dbReference>
<dbReference type="Pfam" id="PF07992">
    <property type="entry name" value="Pyr_redox_2"/>
    <property type="match status" value="1"/>
</dbReference>
<sequence length="459" mass="50545">MTHEIDRRHFLKMSSTVLAAAPAVLATGPAALAAGAAQPASDKQGAPFVSTHRMLDLPKARGPRLVIIGGGTSGLTIAKYAKKAYPKFDVVLVEKRCMYSSCFASNLWYPGIIDLEFLADHSFLDAAHNSDYIYVNATCIGLDRASRTVATNEGDIKYDFLVIAPGISYDYDKIGVHDIDTKVALRQTYPGGFICPTEHVTIHRKVRQFEGGVFIQTVPSGNYRCLPAPYERACLIASVIKHNKLKGKVVVLDANPEITIKAPGFHAAFDELYKGIIEWHPTSAVTGVDVAQRTVHTEFDSYKFDDAAIYPNIRAATLIEELGLMAPPTKSNQKEANIDIRFYNLIGDEHVYVTGDSRPMPYSKSGNTSNSEGHYVAKVLAARAQGKDITWTSPQTLCYSMVDAFPKQAIWVDTYYGYDATKDAITGFKDTKVDNTRSEANGATYLEWAHGLYRDMFKA</sequence>
<dbReference type="RefSeq" id="WP_008438939.1">
    <property type="nucleotide sequence ID" value="NZ_LVJS01000050.1"/>
</dbReference>
<dbReference type="InterPro" id="IPR049386">
    <property type="entry name" value="FCSD_central"/>
</dbReference>
<dbReference type="SUPFAM" id="SSF51905">
    <property type="entry name" value="FAD/NAD(P)-binding domain"/>
    <property type="match status" value="2"/>
</dbReference>
<feature type="chain" id="PRO_5007599967" evidence="1">
    <location>
        <begin position="34"/>
        <end position="459"/>
    </location>
</feature>
<reference evidence="5 6" key="1">
    <citation type="journal article" date="2016" name="MBio">
        <title>Lateral Gene Transfer in a Heavy Metal-Contaminated-Groundwater Microbial Community.</title>
        <authorList>
            <person name="Hemme C.L."/>
            <person name="Green S.J."/>
            <person name="Rishishwar L."/>
            <person name="Prakash O."/>
            <person name="Pettenato A."/>
            <person name="Chakraborty R."/>
            <person name="Deutschbauer A.M."/>
            <person name="Van Nostrand J.D."/>
            <person name="Wu L."/>
            <person name="He Z."/>
            <person name="Jordan I.K."/>
            <person name="Hazen T.C."/>
            <person name="Arkin A.P."/>
            <person name="Kostka J.E."/>
            <person name="Zhou J."/>
        </authorList>
    </citation>
    <scope>NUCLEOTIDE SEQUENCE [LARGE SCALE GENOMIC DNA]</scope>
    <source>
        <strain evidence="5 6">FW104-T7</strain>
    </source>
</reference>
<dbReference type="Gene3D" id="3.50.50.60">
    <property type="entry name" value="FAD/NAD(P)-binding domain"/>
    <property type="match status" value="2"/>
</dbReference>
<proteinExistence type="predicted"/>
<evidence type="ECO:0000259" key="2">
    <source>
        <dbReference type="Pfam" id="PF07992"/>
    </source>
</evidence>
<dbReference type="GO" id="GO:0016491">
    <property type="term" value="F:oxidoreductase activity"/>
    <property type="evidence" value="ECO:0007669"/>
    <property type="project" value="InterPro"/>
</dbReference>
<feature type="domain" description="FAD/NAD(P)-binding" evidence="2">
    <location>
        <begin position="64"/>
        <end position="167"/>
    </location>
</feature>
<accession>A0A154QG32</accession>
<evidence type="ECO:0000256" key="1">
    <source>
        <dbReference type="SAM" id="SignalP"/>
    </source>
</evidence>
<name>A0A154QG32_9GAMM</name>
<dbReference type="Pfam" id="PF21706">
    <property type="entry name" value="FCSD_central"/>
    <property type="match status" value="1"/>
</dbReference>
<keyword evidence="1" id="KW-0732">Signal</keyword>
<organism evidence="5 6">
    <name type="scientific">Rhodanobacter thiooxydans</name>
    <dbReference type="NCBI Taxonomy" id="416169"/>
    <lineage>
        <taxon>Bacteria</taxon>
        <taxon>Pseudomonadati</taxon>
        <taxon>Pseudomonadota</taxon>
        <taxon>Gammaproteobacteria</taxon>
        <taxon>Lysobacterales</taxon>
        <taxon>Rhodanobacteraceae</taxon>
        <taxon>Rhodanobacter</taxon>
    </lineage>
</organism>
<dbReference type="AlphaFoldDB" id="A0A154QG32"/>
<dbReference type="InterPro" id="IPR015323">
    <property type="entry name" value="FlavoCytC_S_DH_flav-bd"/>
</dbReference>
<dbReference type="PANTHER" id="PTHR43755">
    <property type="match status" value="1"/>
</dbReference>
<evidence type="ECO:0000313" key="5">
    <source>
        <dbReference type="EMBL" id="KZC23135.1"/>
    </source>
</evidence>
<feature type="signal peptide" evidence="1">
    <location>
        <begin position="1"/>
        <end position="33"/>
    </location>
</feature>
<keyword evidence="6" id="KW-1185">Reference proteome</keyword>